<keyword evidence="2" id="KW-0614">Plasmid</keyword>
<sequence>MSEQSRTNIRIRRQPIVGSREALVMKSARAFYGGKFSEKAGLVLVDVFEPLHIAMTTGSEQEVKDAIAHSLDEIRGWHREALNQCQKNGYVSASQVVQATTSADMSPQNCDPDEDEPELEFD</sequence>
<feature type="compositionally biased region" description="Acidic residues" evidence="1">
    <location>
        <begin position="111"/>
        <end position="122"/>
    </location>
</feature>
<feature type="compositionally biased region" description="Polar residues" evidence="1">
    <location>
        <begin position="100"/>
        <end position="109"/>
    </location>
</feature>
<geneLocation type="plasmid" evidence="2 3">
    <name>pREB4</name>
</geneLocation>
<dbReference type="HOGENOM" id="CLU_2021658_0_0_3"/>
<evidence type="ECO:0000313" key="3">
    <source>
        <dbReference type="Proteomes" id="UP000000268"/>
    </source>
</evidence>
<name>A8ZNH3_ACAM1</name>
<proteinExistence type="predicted"/>
<protein>
    <submittedName>
        <fullName evidence="2">Uncharacterized protein</fullName>
    </submittedName>
</protein>
<gene>
    <name evidence="2" type="ordered locus">AM1_D0064</name>
</gene>
<feature type="region of interest" description="Disordered" evidence="1">
    <location>
        <begin position="100"/>
        <end position="122"/>
    </location>
</feature>
<organism evidence="2 3">
    <name type="scientific">Acaryochloris marina (strain MBIC 11017)</name>
    <dbReference type="NCBI Taxonomy" id="329726"/>
    <lineage>
        <taxon>Bacteria</taxon>
        <taxon>Bacillati</taxon>
        <taxon>Cyanobacteriota</taxon>
        <taxon>Cyanophyceae</taxon>
        <taxon>Acaryochloridales</taxon>
        <taxon>Acaryochloridaceae</taxon>
        <taxon>Acaryochloris</taxon>
    </lineage>
</organism>
<dbReference type="Proteomes" id="UP000000268">
    <property type="component" value="Plasmid pREB4"/>
</dbReference>
<dbReference type="AlphaFoldDB" id="A8ZNH3"/>
<evidence type="ECO:0000256" key="1">
    <source>
        <dbReference type="SAM" id="MobiDB-lite"/>
    </source>
</evidence>
<dbReference type="KEGG" id="amr:AM1_D0064"/>
<reference evidence="2 3" key="1">
    <citation type="journal article" date="2008" name="Proc. Natl. Acad. Sci. U.S.A.">
        <title>Niche adaptation and genome expansion in the chlorophyll d-producing cyanobacterium Acaryochloris marina.</title>
        <authorList>
            <person name="Swingley W.D."/>
            <person name="Chen M."/>
            <person name="Cheung P.C."/>
            <person name="Conrad A.L."/>
            <person name="Dejesa L.C."/>
            <person name="Hao J."/>
            <person name="Honchak B.M."/>
            <person name="Karbach L.E."/>
            <person name="Kurdoglu A."/>
            <person name="Lahiri S."/>
            <person name="Mastrian S.D."/>
            <person name="Miyashita H."/>
            <person name="Page L."/>
            <person name="Ramakrishna P."/>
            <person name="Satoh S."/>
            <person name="Sattley W.M."/>
            <person name="Shimada Y."/>
            <person name="Taylor H.L."/>
            <person name="Tomo T."/>
            <person name="Tsuchiya T."/>
            <person name="Wang Z.T."/>
            <person name="Raymond J."/>
            <person name="Mimuro M."/>
            <person name="Blankenship R.E."/>
            <person name="Touchman J.W."/>
        </authorList>
    </citation>
    <scope>NUCLEOTIDE SEQUENCE [LARGE SCALE GENOMIC DNA]</scope>
    <source>
        <strain evidence="3">MBIC 11017</strain>
        <plasmid evidence="3">Plasmid pREB4</plasmid>
    </source>
</reference>
<keyword evidence="3" id="KW-1185">Reference proteome</keyword>
<dbReference type="EMBL" id="CP000841">
    <property type="protein sequence ID" value="ABW32559.1"/>
    <property type="molecule type" value="Genomic_DNA"/>
</dbReference>
<accession>A8ZNH3</accession>
<evidence type="ECO:0000313" key="2">
    <source>
        <dbReference type="EMBL" id="ABW32559.1"/>
    </source>
</evidence>